<protein>
    <submittedName>
        <fullName evidence="2 4">Uncharacterized protein</fullName>
    </submittedName>
</protein>
<keyword evidence="3" id="KW-1185">Reference proteome</keyword>
<organism evidence="4">
    <name type="scientific">Haemonchus placei</name>
    <name type="common">Barber's pole worm</name>
    <dbReference type="NCBI Taxonomy" id="6290"/>
    <lineage>
        <taxon>Eukaryota</taxon>
        <taxon>Metazoa</taxon>
        <taxon>Ecdysozoa</taxon>
        <taxon>Nematoda</taxon>
        <taxon>Chromadorea</taxon>
        <taxon>Rhabditida</taxon>
        <taxon>Rhabditina</taxon>
        <taxon>Rhabditomorpha</taxon>
        <taxon>Strongyloidea</taxon>
        <taxon>Trichostrongylidae</taxon>
        <taxon>Haemonchus</taxon>
    </lineage>
</organism>
<reference evidence="4" key="1">
    <citation type="submission" date="2017-02" db="UniProtKB">
        <authorList>
            <consortium name="WormBaseParasite"/>
        </authorList>
    </citation>
    <scope>IDENTIFICATION</scope>
</reference>
<dbReference type="AlphaFoldDB" id="A0A0N4W7I6"/>
<dbReference type="WBParaSite" id="HPLM_0000609701-mRNA-1">
    <property type="protein sequence ID" value="HPLM_0000609701-mRNA-1"/>
    <property type="gene ID" value="HPLM_0000609701"/>
</dbReference>
<dbReference type="Proteomes" id="UP000268014">
    <property type="component" value="Unassembled WGS sequence"/>
</dbReference>
<name>A0A0N4W7I6_HAEPC</name>
<reference evidence="2 3" key="2">
    <citation type="submission" date="2018-11" db="EMBL/GenBank/DDBJ databases">
        <authorList>
            <consortium name="Pathogen Informatics"/>
        </authorList>
    </citation>
    <scope>NUCLEOTIDE SEQUENCE [LARGE SCALE GENOMIC DNA]</scope>
    <source>
        <strain evidence="2 3">MHpl1</strain>
    </source>
</reference>
<keyword evidence="1" id="KW-0812">Transmembrane</keyword>
<evidence type="ECO:0000313" key="2">
    <source>
        <dbReference type="EMBL" id="VDO27961.1"/>
    </source>
</evidence>
<accession>A0A0N4W7I6</accession>
<dbReference type="EMBL" id="UZAF01016437">
    <property type="protein sequence ID" value="VDO27961.1"/>
    <property type="molecule type" value="Genomic_DNA"/>
</dbReference>
<evidence type="ECO:0000256" key="1">
    <source>
        <dbReference type="SAM" id="Phobius"/>
    </source>
</evidence>
<evidence type="ECO:0000313" key="3">
    <source>
        <dbReference type="Proteomes" id="UP000268014"/>
    </source>
</evidence>
<proteinExistence type="predicted"/>
<feature type="transmembrane region" description="Helical" evidence="1">
    <location>
        <begin position="169"/>
        <end position="198"/>
    </location>
</feature>
<gene>
    <name evidence="2" type="ORF">HPLM_LOCUS6089</name>
</gene>
<keyword evidence="1" id="KW-0472">Membrane</keyword>
<evidence type="ECO:0000313" key="4">
    <source>
        <dbReference type="WBParaSite" id="HPLM_0000609701-mRNA-1"/>
    </source>
</evidence>
<keyword evidence="1" id="KW-1133">Transmembrane helix</keyword>
<sequence length="264" mass="29328">MSTKSRFSDRKLPRNRSDLEDLIIPSQHYTLLKCHPRLPHNQSATDSVNSFGARSQSVASHEHTVPLESSHHMVAHKVCAHDFSVTISNCTASPESIFAYHGSDSIERSIGPTDNCNYRDQYNMQSGAAVIWTPTSRRVVSILMFLQLKAHWQKKPGSPTQGSSCFPPLFPLLLFLIVVILSLSQIKVMLLSLFHIIVPNKQRTSQQRLAVEEGMQQTVSNSFHHDILALCKSTNSPGASLVATILTNPTKAMGNILERSDIET</sequence>